<dbReference type="EMBL" id="LGCK01000012">
    <property type="protein sequence ID" value="KPL71172.1"/>
    <property type="molecule type" value="Genomic_DNA"/>
</dbReference>
<organism evidence="2 3">
    <name type="scientific">Leptolinea tardivitalis</name>
    <dbReference type="NCBI Taxonomy" id="229920"/>
    <lineage>
        <taxon>Bacteria</taxon>
        <taxon>Bacillati</taxon>
        <taxon>Chloroflexota</taxon>
        <taxon>Anaerolineae</taxon>
        <taxon>Anaerolineales</taxon>
        <taxon>Anaerolineaceae</taxon>
        <taxon>Leptolinea</taxon>
    </lineage>
</organism>
<dbReference type="Proteomes" id="UP000050430">
    <property type="component" value="Unassembled WGS sequence"/>
</dbReference>
<proteinExistence type="predicted"/>
<dbReference type="RefSeq" id="WP_062422930.1">
    <property type="nucleotide sequence ID" value="NZ_BBYA01000011.1"/>
</dbReference>
<keyword evidence="1" id="KW-0472">Membrane</keyword>
<feature type="transmembrane region" description="Helical" evidence="1">
    <location>
        <begin position="136"/>
        <end position="154"/>
    </location>
</feature>
<feature type="transmembrane region" description="Helical" evidence="1">
    <location>
        <begin position="12"/>
        <end position="33"/>
    </location>
</feature>
<keyword evidence="1" id="KW-1133">Transmembrane helix</keyword>
<dbReference type="AlphaFoldDB" id="A0A0P6WXU1"/>
<reference evidence="2 3" key="1">
    <citation type="submission" date="2015-07" db="EMBL/GenBank/DDBJ databases">
        <title>Genome sequence of Leptolinea tardivitalis DSM 16556.</title>
        <authorList>
            <person name="Hemp J."/>
            <person name="Ward L.M."/>
            <person name="Pace L.A."/>
            <person name="Fischer W.W."/>
        </authorList>
    </citation>
    <scope>NUCLEOTIDE SEQUENCE [LARGE SCALE GENOMIC DNA]</scope>
    <source>
        <strain evidence="2 3">YMTK-2</strain>
    </source>
</reference>
<feature type="transmembrane region" description="Helical" evidence="1">
    <location>
        <begin position="166"/>
        <end position="191"/>
    </location>
</feature>
<feature type="transmembrane region" description="Helical" evidence="1">
    <location>
        <begin position="45"/>
        <end position="71"/>
    </location>
</feature>
<evidence type="ECO:0000313" key="3">
    <source>
        <dbReference type="Proteomes" id="UP000050430"/>
    </source>
</evidence>
<gene>
    <name evidence="2" type="ORF">ADM99_13050</name>
</gene>
<keyword evidence="3" id="KW-1185">Reference proteome</keyword>
<dbReference type="STRING" id="229920.ADM99_13050"/>
<evidence type="ECO:0000256" key="1">
    <source>
        <dbReference type="SAM" id="Phobius"/>
    </source>
</evidence>
<comment type="caution">
    <text evidence="2">The sequence shown here is derived from an EMBL/GenBank/DDBJ whole genome shotgun (WGS) entry which is preliminary data.</text>
</comment>
<accession>A0A0P6WXU1</accession>
<keyword evidence="1" id="KW-0812">Transmembrane</keyword>
<sequence length="245" mass="27507">MLNLLKWNFLDFFHRNIWMFIVAAASLVLMAVVPNTDGFTNGLLVFSSLVLGGIFFPACIVLALYQCFSWLRHDSALMELSLPVSAWKQMLSRVIIAVLVNVLACLGFLVLMILFYRNTSGYYNALTIEHWETMGGLVLFLLLGDMTVLISYMISRSIGLTRLWSALITTMLSTILMIAIAVFIVYVMIWTNVLMLPTFSGQHIITMNGNLNITSFVPAIVTAVWVILLEYLGSSLLLKYSIQVD</sequence>
<feature type="transmembrane region" description="Helical" evidence="1">
    <location>
        <begin position="91"/>
        <end position="116"/>
    </location>
</feature>
<feature type="transmembrane region" description="Helical" evidence="1">
    <location>
        <begin position="211"/>
        <end position="232"/>
    </location>
</feature>
<name>A0A0P6WXU1_9CHLR</name>
<protein>
    <submittedName>
        <fullName evidence="2">Uncharacterized protein</fullName>
    </submittedName>
</protein>
<evidence type="ECO:0000313" key="2">
    <source>
        <dbReference type="EMBL" id="KPL71172.1"/>
    </source>
</evidence>